<dbReference type="GO" id="GO:0016042">
    <property type="term" value="P:lipid catabolic process"/>
    <property type="evidence" value="ECO:0007669"/>
    <property type="project" value="TreeGrafter"/>
</dbReference>
<dbReference type="Gene3D" id="3.40.50.1820">
    <property type="entry name" value="alpha/beta hydrolase"/>
    <property type="match status" value="1"/>
</dbReference>
<dbReference type="PRINTS" id="PR00821">
    <property type="entry name" value="TAGLIPASE"/>
</dbReference>
<dbReference type="InterPro" id="IPR000734">
    <property type="entry name" value="TAG_lipase"/>
</dbReference>
<comment type="subcellular location">
    <subcellularLocation>
        <location evidence="1">Secreted</location>
    </subcellularLocation>
</comment>
<dbReference type="SUPFAM" id="SSF53474">
    <property type="entry name" value="alpha/beta-Hydrolases"/>
    <property type="match status" value="1"/>
</dbReference>
<dbReference type="InterPro" id="IPR029058">
    <property type="entry name" value="AB_hydrolase_fold"/>
</dbReference>
<dbReference type="EMBL" id="GHBY01000661">
    <property type="protein sequence ID" value="MUP40838.1"/>
    <property type="molecule type" value="Transcribed_RNA"/>
</dbReference>
<evidence type="ECO:0000259" key="5">
    <source>
        <dbReference type="Pfam" id="PF00151"/>
    </source>
</evidence>
<dbReference type="CDD" id="cd00707">
    <property type="entry name" value="Pancreat_lipase_like"/>
    <property type="match status" value="1"/>
</dbReference>
<reference evidence="6" key="1">
    <citation type="submission" date="2018-11" db="EMBL/GenBank/DDBJ databases">
        <title>Venom-gland transcriptomics and venom proteomics of the Florida green centipede (Hemiscolopendra marginata) reveal sex-based variation in a centipede venom.</title>
        <authorList>
            <person name="Nystrom G.S."/>
            <person name="Ward M.J."/>
            <person name="Ellsworth S.A."/>
            <person name="Rokyta D.R."/>
        </authorList>
    </citation>
    <scope>NUCLEOTIDE SEQUENCE</scope>
    <source>
        <tissue evidence="6">Venom gland</tissue>
    </source>
</reference>
<dbReference type="PANTHER" id="PTHR11610">
    <property type="entry name" value="LIPASE"/>
    <property type="match status" value="1"/>
</dbReference>
<sequence length="578" mass="65190">MLGSVIHPGGFIASRIHPRGFLANRIHLNTSLHRINPSSGLTRCYDEYGCLSVDERFQSVLRPINYFSSVERLKVDFLLYTRVNPDGPQIITPTVERIRSSYFRVGLPVKFLIHGFLANDDLEWIRIAKKELLRIEDMNVILVDWRNGATINYFRSASNVRILGAMVAKFVNVLHDAFSVPFEMVHLIGHSLGAQVAGHVGERIKNLGRITGLDPAQPYFENTHPAVHLDPTDALFVDVIHTDSEPIWRTGAGYGPPCGHVDFYPNGGETQAGCKKTPRQHIIDENYDLERAGLQAFACDHQRSGDYFIESLQATCPFMAVQCSSYTEFRKGRCFDCGSKGDKCAPLGYYSEQWFLKFGSKMNLPVKMFLMTGTHQPFCRFHHRIKLKTSANLERNSAIGKFLVKFNESEGSSRIHLNRKELKFQPVSTYMFVVTSRSAQPLKNIVLEWQSTTQPIPQLFSNAFSSNSEIEISSVEIEGLETRYRCIFPVDAVFTPKDCIKAISSDKCEDISDDDNKVITYPLPDSEFPGNSSSAGSLQKGNFVPKPTIIPQPLFKKRNEAVSLFLNPLIERLFSRTT</sequence>
<proteinExistence type="inferred from homology"/>
<dbReference type="AlphaFoldDB" id="A0A646QDY9"/>
<protein>
    <submittedName>
        <fullName evidence="6">Phospholipase A1</fullName>
    </submittedName>
</protein>
<keyword evidence="3" id="KW-0964">Secreted</keyword>
<accession>A0A646QDY9</accession>
<evidence type="ECO:0000256" key="1">
    <source>
        <dbReference type="ARBA" id="ARBA00004613"/>
    </source>
</evidence>
<feature type="domain" description="Lipase" evidence="5">
    <location>
        <begin position="44"/>
        <end position="378"/>
    </location>
</feature>
<dbReference type="GO" id="GO:0005615">
    <property type="term" value="C:extracellular space"/>
    <property type="evidence" value="ECO:0007669"/>
    <property type="project" value="TreeGrafter"/>
</dbReference>
<evidence type="ECO:0000256" key="4">
    <source>
        <dbReference type="RuleBase" id="RU004262"/>
    </source>
</evidence>
<dbReference type="InterPro" id="IPR013818">
    <property type="entry name" value="Lipase"/>
</dbReference>
<dbReference type="Pfam" id="PF00151">
    <property type="entry name" value="Lipase"/>
    <property type="match status" value="1"/>
</dbReference>
<organism evidence="6">
    <name type="scientific">Hemiscolopendra marginata</name>
    <dbReference type="NCBI Taxonomy" id="943146"/>
    <lineage>
        <taxon>Eukaryota</taxon>
        <taxon>Metazoa</taxon>
        <taxon>Ecdysozoa</taxon>
        <taxon>Arthropoda</taxon>
        <taxon>Myriapoda</taxon>
        <taxon>Chilopoda</taxon>
        <taxon>Pleurostigmophora</taxon>
        <taxon>Scolopendromorpha</taxon>
        <taxon>Scolopendridae</taxon>
        <taxon>Hemiscolopendra</taxon>
    </lineage>
</organism>
<evidence type="ECO:0000256" key="3">
    <source>
        <dbReference type="ARBA" id="ARBA00022525"/>
    </source>
</evidence>
<dbReference type="PANTHER" id="PTHR11610:SF185">
    <property type="entry name" value="LD47264P"/>
    <property type="match status" value="1"/>
</dbReference>
<dbReference type="FunFam" id="3.40.50.1820:FF:000033">
    <property type="entry name" value="Pancreatic triacylglycerol lipase"/>
    <property type="match status" value="1"/>
</dbReference>
<evidence type="ECO:0000256" key="2">
    <source>
        <dbReference type="ARBA" id="ARBA00010701"/>
    </source>
</evidence>
<dbReference type="InterPro" id="IPR033906">
    <property type="entry name" value="Lipase_N"/>
</dbReference>
<comment type="similarity">
    <text evidence="2 4">Belongs to the AB hydrolase superfamily. Lipase family.</text>
</comment>
<name>A0A646QDY9_9MYRI</name>
<evidence type="ECO:0000313" key="6">
    <source>
        <dbReference type="EMBL" id="MUP40838.1"/>
    </source>
</evidence>
<dbReference type="GO" id="GO:0016298">
    <property type="term" value="F:lipase activity"/>
    <property type="evidence" value="ECO:0007669"/>
    <property type="project" value="InterPro"/>
</dbReference>